<accession>A0ABS0I361</accession>
<evidence type="ECO:0000256" key="2">
    <source>
        <dbReference type="SAM" id="SignalP"/>
    </source>
</evidence>
<feature type="signal peptide" evidence="2">
    <location>
        <begin position="1"/>
        <end position="28"/>
    </location>
</feature>
<dbReference type="NCBIfam" id="TIGR04183">
    <property type="entry name" value="Por_Secre_tail"/>
    <property type="match status" value="1"/>
</dbReference>
<name>A0ABS0I361_9BACT</name>
<dbReference type="PROSITE" id="PS50853">
    <property type="entry name" value="FN3"/>
    <property type="match status" value="2"/>
</dbReference>
<dbReference type="Pfam" id="PF18962">
    <property type="entry name" value="Por_Secre_tail"/>
    <property type="match status" value="1"/>
</dbReference>
<dbReference type="Gene3D" id="2.60.40.2700">
    <property type="match status" value="1"/>
</dbReference>
<keyword evidence="2" id="KW-0732">Signal</keyword>
<dbReference type="PANTHER" id="PTHR46708:SF2">
    <property type="entry name" value="FIBRONECTIN TYPE-III DOMAIN-CONTAINING PROTEIN"/>
    <property type="match status" value="1"/>
</dbReference>
<dbReference type="EMBL" id="JADQDM010000003">
    <property type="protein sequence ID" value="MBF9221173.1"/>
    <property type="molecule type" value="Genomic_DNA"/>
</dbReference>
<feature type="domain" description="Fibronectin type-III" evidence="3">
    <location>
        <begin position="749"/>
        <end position="846"/>
    </location>
</feature>
<evidence type="ECO:0000313" key="4">
    <source>
        <dbReference type="EMBL" id="MBF9221173.1"/>
    </source>
</evidence>
<evidence type="ECO:0000259" key="3">
    <source>
        <dbReference type="PROSITE" id="PS50853"/>
    </source>
</evidence>
<dbReference type="PANTHER" id="PTHR46708">
    <property type="entry name" value="TENASCIN"/>
    <property type="match status" value="1"/>
</dbReference>
<feature type="chain" id="PRO_5045597820" evidence="2">
    <location>
        <begin position="29"/>
        <end position="1067"/>
    </location>
</feature>
<dbReference type="InterPro" id="IPR013783">
    <property type="entry name" value="Ig-like_fold"/>
</dbReference>
<proteinExistence type="predicted"/>
<organism evidence="4 5">
    <name type="scientific">Hymenobacter ruricola</name>
    <dbReference type="NCBI Taxonomy" id="2791023"/>
    <lineage>
        <taxon>Bacteria</taxon>
        <taxon>Pseudomonadati</taxon>
        <taxon>Bacteroidota</taxon>
        <taxon>Cytophagia</taxon>
        <taxon>Cytophagales</taxon>
        <taxon>Hymenobacteraceae</taxon>
        <taxon>Hymenobacter</taxon>
    </lineage>
</organism>
<evidence type="ECO:0000256" key="1">
    <source>
        <dbReference type="ARBA" id="ARBA00022737"/>
    </source>
</evidence>
<reference evidence="4 5" key="1">
    <citation type="submission" date="2020-11" db="EMBL/GenBank/DDBJ databases">
        <authorList>
            <person name="Kim M.K."/>
        </authorList>
    </citation>
    <scope>NUCLEOTIDE SEQUENCE [LARGE SCALE GENOMIC DNA]</scope>
    <source>
        <strain evidence="4 5">BT662</strain>
    </source>
</reference>
<feature type="domain" description="Fibronectin type-III" evidence="3">
    <location>
        <begin position="513"/>
        <end position="603"/>
    </location>
</feature>
<dbReference type="SMART" id="SM00060">
    <property type="entry name" value="FN3"/>
    <property type="match status" value="3"/>
</dbReference>
<dbReference type="InterPro" id="IPR050991">
    <property type="entry name" value="ECM_Regulatory_Proteins"/>
</dbReference>
<gene>
    <name evidence="4" type="ORF">I2H31_08660</name>
</gene>
<dbReference type="SUPFAM" id="SSF49265">
    <property type="entry name" value="Fibronectin type III"/>
    <property type="match status" value="2"/>
</dbReference>
<sequence length="1067" mass="107476">MKNLFTRTCRPLLRALGLGAFLVGAAHAAPVPVAVTGYTADVVADGTGAASARTTADFDGVSYALMTLGYTNPAGASATVGLPASGLINSTNTPGLSFQLASYTANNSLRIATATTGTLTLTTPRTAGDVYVLASSGSAISTVGVTVTFTDGTSQIFSSISVSDWFGGSGAAIAGIGRVSTADNTITNNTTDPRLYEFKFTLAPANLAKLVQSVTFNKTSTAGVLNVMGISVNPVCNSAPTAGTATATATNTCAAAGIVISLTGTSTDGGLAYQWQASTNGGTSYTDIAGATNPTYTVAGQTSTTLYRARVTCSATAQSANSTAVTISSTAPSYATLPVIESFENTWLDVCSTRDAPSAFWRNSPATGNNSWRRDDDPTSANWSAPTSYLYTPVASQGSRSARFHSGYTMAGIMGTLDLYVNLSPAGAKRLTFDINNSAGTDSLVVQLSNDGGVTFSRLVGFGVTGAGFVPQAVSISSTSATAVIRFRGRGDYLSNDIGLDNIVLESATGCLTPAALTASAITPTSATLSWLAGGTGTYTVVYGPTGFNPATGGTTVSGLTTATTTLTNLTPGTTYQFYVTQNCSATSNSGTAGPVSFTTQIVNDEPCGATTLTINNVCTPLNTTTFGATQTPSSVYATGGQGTGCGSISAPHDVWFKFTTDATGPTSTQVRITVTGGAASVVRAYSGTACTGPLTYLSCVGTASNQAAPVLDLTALSPSTTYYIRVNEYSTSGTLGTFSICASPVPNCPAPTGLAAAPTNTTASLTWTVPAATGSTFLVTYGPSGFVPGGTNSTTVTATAQPVIITGLTASTNYCFYVQQVCSGFNGSSTTTGPTCFTTTLTAPANDEPCGALSLTTAPLTASNVGATTGSQASIFLPACAGGAIPKDVWFAFTASATTSTFTLTGAAAGTVRVYSSPSCSAGPFTQVFCQGSGASNTGFASPVAVTGLTAGTRYYVAVSGFSSSDATGSFTIAATNVLAARAQTNSSALSVFPNPSNTGQLTLKLSGIGASQATLLNSLGQSVRSQALPANTAEHLLSTRGLAAGIYTLRVQAGAEVYTQKVVLE</sequence>
<comment type="caution">
    <text evidence="4">The sequence shown here is derived from an EMBL/GenBank/DDBJ whole genome shotgun (WGS) entry which is preliminary data.</text>
</comment>
<dbReference type="Proteomes" id="UP000618931">
    <property type="component" value="Unassembled WGS sequence"/>
</dbReference>
<dbReference type="InterPro" id="IPR003961">
    <property type="entry name" value="FN3_dom"/>
</dbReference>
<dbReference type="Pfam" id="PF00041">
    <property type="entry name" value="fn3"/>
    <property type="match status" value="2"/>
</dbReference>
<keyword evidence="1" id="KW-0677">Repeat</keyword>
<dbReference type="InterPro" id="IPR036116">
    <property type="entry name" value="FN3_sf"/>
</dbReference>
<dbReference type="RefSeq" id="WP_196292630.1">
    <property type="nucleotide sequence ID" value="NZ_JADQDM010000003.1"/>
</dbReference>
<dbReference type="InterPro" id="IPR026444">
    <property type="entry name" value="Secre_tail"/>
</dbReference>
<evidence type="ECO:0000313" key="5">
    <source>
        <dbReference type="Proteomes" id="UP000618931"/>
    </source>
</evidence>
<protein>
    <submittedName>
        <fullName evidence="4">Fibronectin type III domain-containing protein</fullName>
    </submittedName>
</protein>
<dbReference type="CDD" id="cd00063">
    <property type="entry name" value="FN3"/>
    <property type="match status" value="1"/>
</dbReference>
<keyword evidence="5" id="KW-1185">Reference proteome</keyword>
<dbReference type="Gene3D" id="2.60.40.10">
    <property type="entry name" value="Immunoglobulins"/>
    <property type="match status" value="2"/>
</dbReference>